<feature type="transmembrane region" description="Helical" evidence="1">
    <location>
        <begin position="35"/>
        <end position="52"/>
    </location>
</feature>
<dbReference type="EMBL" id="JADPUN010000073">
    <property type="protein sequence ID" value="MBF9128337.1"/>
    <property type="molecule type" value="Genomic_DNA"/>
</dbReference>
<sequence>MSDGRVGDLATGAIGTAAGTVVDPRQGLRQLRNHSTVPVLIALGVVVGYLLGRRTHRRR</sequence>
<evidence type="ECO:0000256" key="1">
    <source>
        <dbReference type="SAM" id="Phobius"/>
    </source>
</evidence>
<keyword evidence="3" id="KW-1185">Reference proteome</keyword>
<keyword evidence="1" id="KW-0472">Membrane</keyword>
<gene>
    <name evidence="2" type="ORF">I0C86_04925</name>
</gene>
<organism evidence="2 3">
    <name type="scientific">Plantactinospora alkalitolerans</name>
    <dbReference type="NCBI Taxonomy" id="2789879"/>
    <lineage>
        <taxon>Bacteria</taxon>
        <taxon>Bacillati</taxon>
        <taxon>Actinomycetota</taxon>
        <taxon>Actinomycetes</taxon>
        <taxon>Micromonosporales</taxon>
        <taxon>Micromonosporaceae</taxon>
        <taxon>Plantactinospora</taxon>
    </lineage>
</organism>
<keyword evidence="1" id="KW-0812">Transmembrane</keyword>
<evidence type="ECO:0000313" key="2">
    <source>
        <dbReference type="EMBL" id="MBF9128337.1"/>
    </source>
</evidence>
<dbReference type="RefSeq" id="WP_196199994.1">
    <property type="nucleotide sequence ID" value="NZ_JADPUN010000073.1"/>
</dbReference>
<keyword evidence="1" id="KW-1133">Transmembrane helix</keyword>
<reference evidence="2 3" key="1">
    <citation type="submission" date="2020-11" db="EMBL/GenBank/DDBJ databases">
        <title>A novel isolate from a Black sea contaminated sediment with potential to produce alkanes: Plantactinospora alkalitolerans sp. nov.</title>
        <authorList>
            <person name="Carro L."/>
            <person name="Veyisoglu A."/>
            <person name="Guven K."/>
            <person name="Schumann P."/>
            <person name="Klenk H.-P."/>
            <person name="Sahin N."/>
        </authorList>
    </citation>
    <scope>NUCLEOTIDE SEQUENCE [LARGE SCALE GENOMIC DNA]</scope>
    <source>
        <strain evidence="2 3">S1510</strain>
    </source>
</reference>
<comment type="caution">
    <text evidence="2">The sequence shown here is derived from an EMBL/GenBank/DDBJ whole genome shotgun (WGS) entry which is preliminary data.</text>
</comment>
<name>A0ABS0GR03_9ACTN</name>
<proteinExistence type="predicted"/>
<dbReference type="Proteomes" id="UP000638560">
    <property type="component" value="Unassembled WGS sequence"/>
</dbReference>
<protein>
    <submittedName>
        <fullName evidence="2">Uncharacterized protein</fullName>
    </submittedName>
</protein>
<evidence type="ECO:0000313" key="3">
    <source>
        <dbReference type="Proteomes" id="UP000638560"/>
    </source>
</evidence>
<accession>A0ABS0GR03</accession>